<name>A0A1A8M842_9TELE</name>
<reference evidence="2" key="2">
    <citation type="submission" date="2016-06" db="EMBL/GenBank/DDBJ databases">
        <title>The genome of a short-lived fish provides insights into sex chromosome evolution and the genetic control of aging.</title>
        <authorList>
            <person name="Reichwald K."/>
            <person name="Felder M."/>
            <person name="Petzold A."/>
            <person name="Koch P."/>
            <person name="Groth M."/>
            <person name="Platzer M."/>
        </authorList>
    </citation>
    <scope>NUCLEOTIDE SEQUENCE</scope>
    <source>
        <tissue evidence="2">Brain</tissue>
    </source>
</reference>
<dbReference type="AlphaFoldDB" id="A0A1A8M842"/>
<feature type="region of interest" description="Disordered" evidence="1">
    <location>
        <begin position="1"/>
        <end position="22"/>
    </location>
</feature>
<organism evidence="2">
    <name type="scientific">Nothobranchius pienaari</name>
    <dbReference type="NCBI Taxonomy" id="704102"/>
    <lineage>
        <taxon>Eukaryota</taxon>
        <taxon>Metazoa</taxon>
        <taxon>Chordata</taxon>
        <taxon>Craniata</taxon>
        <taxon>Vertebrata</taxon>
        <taxon>Euteleostomi</taxon>
        <taxon>Actinopterygii</taxon>
        <taxon>Neopterygii</taxon>
        <taxon>Teleostei</taxon>
        <taxon>Neoteleostei</taxon>
        <taxon>Acanthomorphata</taxon>
        <taxon>Ovalentaria</taxon>
        <taxon>Atherinomorphae</taxon>
        <taxon>Cyprinodontiformes</taxon>
        <taxon>Nothobranchiidae</taxon>
        <taxon>Nothobranchius</taxon>
    </lineage>
</organism>
<protein>
    <submittedName>
        <fullName evidence="2">Uncharacterized protein</fullName>
    </submittedName>
</protein>
<evidence type="ECO:0000256" key="1">
    <source>
        <dbReference type="SAM" id="MobiDB-lite"/>
    </source>
</evidence>
<sequence>MSWKPPSSSHRAGYADAGTQTDLTMKDIEKMEDVLRQNTTELADPHSKALDTNFCQDSFEKNEDKTKFYTGLPNFLVLLQIFELYEPYITYGPMSVLSKFEQFMLVTTVHTRKACMLPTH</sequence>
<reference evidence="2" key="1">
    <citation type="submission" date="2016-05" db="EMBL/GenBank/DDBJ databases">
        <authorList>
            <person name="Lavstsen T."/>
            <person name="Jespersen J.S."/>
        </authorList>
    </citation>
    <scope>NUCLEOTIDE SEQUENCE</scope>
    <source>
        <tissue evidence="2">Brain</tissue>
    </source>
</reference>
<feature type="compositionally biased region" description="Polar residues" evidence="1">
    <location>
        <begin position="1"/>
        <end position="10"/>
    </location>
</feature>
<evidence type="ECO:0000313" key="2">
    <source>
        <dbReference type="EMBL" id="SBR52454.1"/>
    </source>
</evidence>
<gene>
    <name evidence="2" type="primary">BX511129.1</name>
</gene>
<dbReference type="EMBL" id="HAEF01011500">
    <property type="protein sequence ID" value="SBR52454.1"/>
    <property type="molecule type" value="Transcribed_RNA"/>
</dbReference>
<proteinExistence type="predicted"/>
<accession>A0A1A8M842</accession>